<dbReference type="InterPro" id="IPR008928">
    <property type="entry name" value="6-hairpin_glycosidase_sf"/>
</dbReference>
<dbReference type="PANTHER" id="PTHR15108">
    <property type="entry name" value="N-ACYLGLUCOSAMINE-2-EPIMERASE"/>
    <property type="match status" value="1"/>
</dbReference>
<dbReference type="InterPro" id="IPR010819">
    <property type="entry name" value="AGE/CE"/>
</dbReference>
<evidence type="ECO:0008006" key="4">
    <source>
        <dbReference type="Google" id="ProtNLM"/>
    </source>
</evidence>
<evidence type="ECO:0000256" key="2">
    <source>
        <dbReference type="ARBA" id="ARBA00023235"/>
    </source>
</evidence>
<organism evidence="3">
    <name type="scientific">marine metagenome</name>
    <dbReference type="NCBI Taxonomy" id="408172"/>
    <lineage>
        <taxon>unclassified sequences</taxon>
        <taxon>metagenomes</taxon>
        <taxon>ecological metagenomes</taxon>
    </lineage>
</organism>
<sequence>QLGCNMLDWMWKRGWDEECGGIYYFRDLEGKPVQEYWHDMKQWWVQNETVLGTLLAYLITKESRYAEMHRQIHDWVYAHFPDKKYGEWYGYLHRDGRVSVPLKGNMWKGPYHLPRMLLNGWKWLEADLES</sequence>
<reference evidence="3" key="1">
    <citation type="submission" date="2018-05" db="EMBL/GenBank/DDBJ databases">
        <authorList>
            <person name="Lanie J.A."/>
            <person name="Ng W.-L."/>
            <person name="Kazmierczak K.M."/>
            <person name="Andrzejewski T.M."/>
            <person name="Davidsen T.M."/>
            <person name="Wayne K.J."/>
            <person name="Tettelin H."/>
            <person name="Glass J.I."/>
            <person name="Rusch D."/>
            <person name="Podicherti R."/>
            <person name="Tsui H.-C.T."/>
            <person name="Winkler M.E."/>
        </authorList>
    </citation>
    <scope>NUCLEOTIDE SEQUENCE</scope>
</reference>
<dbReference type="AlphaFoldDB" id="A0A381V4X6"/>
<dbReference type="GO" id="GO:0005975">
    <property type="term" value="P:carbohydrate metabolic process"/>
    <property type="evidence" value="ECO:0007669"/>
    <property type="project" value="InterPro"/>
</dbReference>
<name>A0A381V4X6_9ZZZZ</name>
<dbReference type="SUPFAM" id="SSF48208">
    <property type="entry name" value="Six-hairpin glycosidases"/>
    <property type="match status" value="1"/>
</dbReference>
<dbReference type="Pfam" id="PF07221">
    <property type="entry name" value="GlcNAc_2-epim"/>
    <property type="match status" value="1"/>
</dbReference>
<evidence type="ECO:0000313" key="3">
    <source>
        <dbReference type="EMBL" id="SVA35430.1"/>
    </source>
</evidence>
<accession>A0A381V4X6</accession>
<keyword evidence="2" id="KW-0413">Isomerase</keyword>
<evidence type="ECO:0000256" key="1">
    <source>
        <dbReference type="ARBA" id="ARBA00008558"/>
    </source>
</evidence>
<dbReference type="InterPro" id="IPR012341">
    <property type="entry name" value="6hp_glycosidase-like_sf"/>
</dbReference>
<gene>
    <name evidence="3" type="ORF">METZ01_LOCUS88284</name>
</gene>
<dbReference type="EMBL" id="UINC01007865">
    <property type="protein sequence ID" value="SVA35430.1"/>
    <property type="molecule type" value="Genomic_DNA"/>
</dbReference>
<protein>
    <recommendedName>
        <fullName evidence="4">N-acylglucosamine 2-epimerase</fullName>
    </recommendedName>
</protein>
<dbReference type="GO" id="GO:0016853">
    <property type="term" value="F:isomerase activity"/>
    <property type="evidence" value="ECO:0007669"/>
    <property type="project" value="UniProtKB-KW"/>
</dbReference>
<comment type="similarity">
    <text evidence="1">Belongs to the N-acylglucosamine 2-epimerase family.</text>
</comment>
<feature type="non-terminal residue" evidence="3">
    <location>
        <position position="1"/>
    </location>
</feature>
<proteinExistence type="inferred from homology"/>
<dbReference type="Gene3D" id="1.50.10.10">
    <property type="match status" value="1"/>
</dbReference>